<dbReference type="EMBL" id="BAAAJK010000034">
    <property type="protein sequence ID" value="GAA1396801.1"/>
    <property type="molecule type" value="Genomic_DNA"/>
</dbReference>
<evidence type="ECO:0008006" key="3">
    <source>
        <dbReference type="Google" id="ProtNLM"/>
    </source>
</evidence>
<protein>
    <recommendedName>
        <fullName evidence="3">EcsC family protein</fullName>
    </recommendedName>
</protein>
<comment type="caution">
    <text evidence="1">The sequence shown here is derived from an EMBL/GenBank/DDBJ whole genome shotgun (WGS) entry which is preliminary data.</text>
</comment>
<accession>A0ABN1Y394</accession>
<name>A0ABN1Y394_9PSEU</name>
<dbReference type="Proteomes" id="UP001501414">
    <property type="component" value="Unassembled WGS sequence"/>
</dbReference>
<organism evidence="1 2">
    <name type="scientific">Pseudonocardia kongjuensis</name>
    <dbReference type="NCBI Taxonomy" id="102227"/>
    <lineage>
        <taxon>Bacteria</taxon>
        <taxon>Bacillati</taxon>
        <taxon>Actinomycetota</taxon>
        <taxon>Actinomycetes</taxon>
        <taxon>Pseudonocardiales</taxon>
        <taxon>Pseudonocardiaceae</taxon>
        <taxon>Pseudonocardia</taxon>
    </lineage>
</organism>
<evidence type="ECO:0000313" key="1">
    <source>
        <dbReference type="EMBL" id="GAA1396801.1"/>
    </source>
</evidence>
<sequence length="260" mass="27903">MSGMTDHHLVTVLRPFVRATRPVLDGLRESDPFGLRSRATPGATGAAPEERRLSEKILDTLASVQVPGTAAWARMDVDGRAHWWIYRVGRFTTLIAAIPGLGGALARTLPVSDAVGAAGEGLLLVAIAGEHGVRDEDRLVELLASVLFQRELTVADLALTAEEDAAADARARELTGELAGSGTRATLKKVGGAVWRLGRALWSVEDELDKRPHGRFYHQWLGLLPVVGAVGKYLGEWSGLKRAAKQGRSWLDRHGLAATG</sequence>
<dbReference type="RefSeq" id="WP_344026430.1">
    <property type="nucleotide sequence ID" value="NZ_BAAAJK010000034.1"/>
</dbReference>
<keyword evidence="2" id="KW-1185">Reference proteome</keyword>
<reference evidence="1 2" key="1">
    <citation type="journal article" date="2019" name="Int. J. Syst. Evol. Microbiol.">
        <title>The Global Catalogue of Microorganisms (GCM) 10K type strain sequencing project: providing services to taxonomists for standard genome sequencing and annotation.</title>
        <authorList>
            <consortium name="The Broad Institute Genomics Platform"/>
            <consortium name="The Broad Institute Genome Sequencing Center for Infectious Disease"/>
            <person name="Wu L."/>
            <person name="Ma J."/>
        </authorList>
    </citation>
    <scope>NUCLEOTIDE SEQUENCE [LARGE SCALE GENOMIC DNA]</scope>
    <source>
        <strain evidence="1 2">JCM 11896</strain>
    </source>
</reference>
<proteinExistence type="predicted"/>
<gene>
    <name evidence="1" type="ORF">GCM10009613_48540</name>
</gene>
<evidence type="ECO:0000313" key="2">
    <source>
        <dbReference type="Proteomes" id="UP001501414"/>
    </source>
</evidence>